<dbReference type="WBParaSite" id="TCLT_0000078001-mRNA-1">
    <property type="protein sequence ID" value="TCLT_0000078001-mRNA-1"/>
    <property type="gene ID" value="TCLT_0000078001"/>
</dbReference>
<accession>A0A158RAU0</accession>
<dbReference type="OMA" id="GYSCYFS"/>
<dbReference type="OrthoDB" id="5837254at2759"/>
<evidence type="ECO:0000313" key="3">
    <source>
        <dbReference type="WBParaSite" id="TCLT_0000078001-mRNA-1"/>
    </source>
</evidence>
<name>A0A158RAU0_THECL</name>
<dbReference type="EMBL" id="UYYF01000068">
    <property type="protein sequence ID" value="VDM95887.1"/>
    <property type="molecule type" value="Genomic_DNA"/>
</dbReference>
<protein>
    <submittedName>
        <fullName evidence="1 3">Uncharacterized protein</fullName>
    </submittedName>
</protein>
<dbReference type="SMART" id="SM00289">
    <property type="entry name" value="WR1"/>
    <property type="match status" value="3"/>
</dbReference>
<evidence type="ECO:0000313" key="2">
    <source>
        <dbReference type="Proteomes" id="UP000276776"/>
    </source>
</evidence>
<dbReference type="STRING" id="103827.A0A158RAU0"/>
<reference evidence="3" key="1">
    <citation type="submission" date="2016-04" db="UniProtKB">
        <authorList>
            <consortium name="WormBaseParasite"/>
        </authorList>
    </citation>
    <scope>IDENTIFICATION</scope>
</reference>
<proteinExistence type="predicted"/>
<reference evidence="1 2" key="2">
    <citation type="submission" date="2018-11" db="EMBL/GenBank/DDBJ databases">
        <authorList>
            <consortium name="Pathogen Informatics"/>
        </authorList>
    </citation>
    <scope>NUCLEOTIDE SEQUENCE [LARGE SCALE GENOMIC DNA]</scope>
</reference>
<dbReference type="Proteomes" id="UP000276776">
    <property type="component" value="Unassembled WGS sequence"/>
</dbReference>
<dbReference type="InterPro" id="IPR028150">
    <property type="entry name" value="Lustrin_cystein"/>
</dbReference>
<organism evidence="3">
    <name type="scientific">Thelazia callipaeda</name>
    <name type="common">Oriental eyeworm</name>
    <name type="synonym">Parasitic nematode</name>
    <dbReference type="NCBI Taxonomy" id="103827"/>
    <lineage>
        <taxon>Eukaryota</taxon>
        <taxon>Metazoa</taxon>
        <taxon>Ecdysozoa</taxon>
        <taxon>Nematoda</taxon>
        <taxon>Chromadorea</taxon>
        <taxon>Rhabditida</taxon>
        <taxon>Spirurina</taxon>
        <taxon>Spiruromorpha</taxon>
        <taxon>Thelazioidea</taxon>
        <taxon>Thelaziidae</taxon>
        <taxon>Thelazia</taxon>
    </lineage>
</organism>
<evidence type="ECO:0000313" key="1">
    <source>
        <dbReference type="EMBL" id="VDM95887.1"/>
    </source>
</evidence>
<keyword evidence="2" id="KW-1185">Reference proteome</keyword>
<dbReference type="AlphaFoldDB" id="A0A158RAU0"/>
<dbReference type="InterPro" id="IPR006150">
    <property type="entry name" value="Cys_repeat_1"/>
</dbReference>
<dbReference type="Pfam" id="PF14625">
    <property type="entry name" value="Lustrin_cystein"/>
    <property type="match status" value="2"/>
</dbReference>
<sequence length="476" mass="53395">MNILILVETAVLLTNIIFMVFTCSCLKILSTSESVQYCPNSQLPEFDNSGSVKQCLPGRKGICAPGYSCYFSGTNYQCCPAEEELNSDNILECPSTSITVLTDAGLPITCVPTVNDCPQSTMQCTNVGKHSICCERLPSLSERFDDVPPMTGLSFLDGTNSPVELNNEFFDASNLECPEPAFTILDGNGDPLSCNEEDCTHQTGRFCYKILNTPICCEGEERAVGDNELLTKFLRENKHSNEKQAQWNSFKYSPLTSTQKQLQKKPLSSNNRLRYISNIKDQSSVFNSVNFEVISLILSTSEIYSCIFNFPISTTPSTTTTETTRLTKVATTSTASTVTTKKTQQSLLSVESQEIPVETIRYKPHSAGGYSISRALSTKTHQLPENLKAFARDYLLEHIRRGWPYSEEFYRTYGNAEIDNSFLLLIYQSKIKFYSYVTFAVPFNSRSQQPGAEVKREASYENNIRIFLLRKITKYV</sequence>
<gene>
    <name evidence="1" type="ORF">TCLT_LOCUS781</name>
</gene>